<accession>A0A6B9LZJ8</accession>
<sequence length="49" mass="5484">MSPILFSLLYLESLVVVLFHSLLPLRSSLTSTLPLRGPWTDALAPMWVT</sequence>
<dbReference type="EMBL" id="MN692672">
    <property type="protein sequence ID" value="QHB48510.1"/>
    <property type="molecule type" value="Genomic_DNA"/>
</dbReference>
<dbReference type="Proteomes" id="UP000464881">
    <property type="component" value="Segment"/>
</dbReference>
<evidence type="ECO:0000313" key="1">
    <source>
        <dbReference type="EMBL" id="QHB48510.1"/>
    </source>
</evidence>
<evidence type="ECO:0000313" key="2">
    <source>
        <dbReference type="Proteomes" id="UP000464881"/>
    </source>
</evidence>
<organism evidence="1 2">
    <name type="scientific">Pseudomonas phage vB_PaeP_Lx18</name>
    <dbReference type="NCBI Taxonomy" id="2686072"/>
    <lineage>
        <taxon>Viruses</taxon>
        <taxon>Duplodnaviria</taxon>
        <taxon>Heunggongvirae</taxon>
        <taxon>Uroviricota</taxon>
        <taxon>Caudoviricetes</taxon>
        <taxon>Autographivirales</taxon>
        <taxon>Autoscriptoviridae</taxon>
        <taxon>Krylovirinae</taxon>
        <taxon>Phikmvvirus</taxon>
        <taxon>Phikmvvirus 15pyo</taxon>
    </lineage>
</organism>
<protein>
    <submittedName>
        <fullName evidence="1">Uncharacterized protein</fullName>
    </submittedName>
</protein>
<name>A0A6B9LZJ8_9CAUD</name>
<proteinExistence type="predicted"/>
<reference evidence="1 2" key="1">
    <citation type="submission" date="2019-11" db="EMBL/GenBank/DDBJ databases">
        <authorList>
            <person name="Yin Y."/>
        </authorList>
    </citation>
    <scope>NUCLEOTIDE SEQUENCE [LARGE SCALE GENOMIC DNA]</scope>
</reference>